<organism evidence="7">
    <name type="scientific">Ignisphaera aggregans</name>
    <dbReference type="NCBI Taxonomy" id="334771"/>
    <lineage>
        <taxon>Archaea</taxon>
        <taxon>Thermoproteota</taxon>
        <taxon>Thermoprotei</taxon>
        <taxon>Desulfurococcales</taxon>
        <taxon>Desulfurococcaceae</taxon>
        <taxon>Ignisphaera</taxon>
    </lineage>
</organism>
<gene>
    <name evidence="7" type="ORF">ENU30_06490</name>
</gene>
<keyword evidence="1" id="KW-0547">Nucleotide-binding</keyword>
<dbReference type="GO" id="GO:0004386">
    <property type="term" value="F:helicase activity"/>
    <property type="evidence" value="ECO:0007669"/>
    <property type="project" value="UniProtKB-KW"/>
</dbReference>
<dbReference type="CDD" id="cd18793">
    <property type="entry name" value="SF2_C_SNF"/>
    <property type="match status" value="1"/>
</dbReference>
<dbReference type="Pfam" id="PF00271">
    <property type="entry name" value="Helicase_C"/>
    <property type="match status" value="1"/>
</dbReference>
<dbReference type="GO" id="GO:0140097">
    <property type="term" value="F:catalytic activity, acting on DNA"/>
    <property type="evidence" value="ECO:0007669"/>
    <property type="project" value="UniProtKB-ARBA"/>
</dbReference>
<evidence type="ECO:0000259" key="5">
    <source>
        <dbReference type="PROSITE" id="PS51192"/>
    </source>
</evidence>
<dbReference type="Gene3D" id="3.40.50.300">
    <property type="entry name" value="P-loop containing nucleotide triphosphate hydrolases"/>
    <property type="match status" value="1"/>
</dbReference>
<evidence type="ECO:0000256" key="3">
    <source>
        <dbReference type="ARBA" id="ARBA00022806"/>
    </source>
</evidence>
<keyword evidence="4" id="KW-0067">ATP-binding</keyword>
<keyword evidence="2" id="KW-0378">Hydrolase</keyword>
<dbReference type="InterPro" id="IPR014001">
    <property type="entry name" value="Helicase_ATP-bd"/>
</dbReference>
<dbReference type="GO" id="GO:0005524">
    <property type="term" value="F:ATP binding"/>
    <property type="evidence" value="ECO:0007669"/>
    <property type="project" value="UniProtKB-KW"/>
</dbReference>
<accession>A0A7J3JRZ6</accession>
<dbReference type="InterPro" id="IPR057342">
    <property type="entry name" value="DEXDc_RapA"/>
</dbReference>
<dbReference type="InterPro" id="IPR038718">
    <property type="entry name" value="SNF2-like_sf"/>
</dbReference>
<evidence type="ECO:0000259" key="6">
    <source>
        <dbReference type="PROSITE" id="PS51194"/>
    </source>
</evidence>
<dbReference type="EMBL" id="DTBZ01000123">
    <property type="protein sequence ID" value="HGQ18603.1"/>
    <property type="molecule type" value="Genomic_DNA"/>
</dbReference>
<dbReference type="InterPro" id="IPR000330">
    <property type="entry name" value="SNF2_N"/>
</dbReference>
<reference evidence="7" key="1">
    <citation type="journal article" date="2020" name="mSystems">
        <title>Genome- and Community-Level Interaction Insights into Carbon Utilization and Element Cycling Functions of Hydrothermarchaeota in Hydrothermal Sediment.</title>
        <authorList>
            <person name="Zhou Z."/>
            <person name="Liu Y."/>
            <person name="Xu W."/>
            <person name="Pan J."/>
            <person name="Luo Z.H."/>
            <person name="Li M."/>
        </authorList>
    </citation>
    <scope>NUCLEOTIDE SEQUENCE [LARGE SCALE GENOMIC DNA]</scope>
    <source>
        <strain evidence="7">SpSt-657</strain>
    </source>
</reference>
<name>A0A7J3JRZ6_9CREN</name>
<dbReference type="InterPro" id="IPR001650">
    <property type="entry name" value="Helicase_C-like"/>
</dbReference>
<evidence type="ECO:0000256" key="4">
    <source>
        <dbReference type="ARBA" id="ARBA00022840"/>
    </source>
</evidence>
<dbReference type="InterPro" id="IPR027417">
    <property type="entry name" value="P-loop_NTPase"/>
</dbReference>
<dbReference type="PROSITE" id="PS51192">
    <property type="entry name" value="HELICASE_ATP_BIND_1"/>
    <property type="match status" value="1"/>
</dbReference>
<feature type="domain" description="Helicase C-terminal" evidence="6">
    <location>
        <begin position="439"/>
        <end position="612"/>
    </location>
</feature>
<dbReference type="InterPro" id="IPR024975">
    <property type="entry name" value="NOV_C"/>
</dbReference>
<dbReference type="AlphaFoldDB" id="A0A7J3JRZ6"/>
<dbReference type="PROSITE" id="PS51194">
    <property type="entry name" value="HELICASE_CTER"/>
    <property type="match status" value="1"/>
</dbReference>
<evidence type="ECO:0000256" key="2">
    <source>
        <dbReference type="ARBA" id="ARBA00022801"/>
    </source>
</evidence>
<comment type="caution">
    <text evidence="7">The sequence shown here is derived from an EMBL/GenBank/DDBJ whole genome shotgun (WGS) entry which is preliminary data.</text>
</comment>
<dbReference type="InterPro" id="IPR049730">
    <property type="entry name" value="SNF2/RAD54-like_C"/>
</dbReference>
<dbReference type="SUPFAM" id="SSF52540">
    <property type="entry name" value="P-loop containing nucleoside triphosphate hydrolases"/>
    <property type="match status" value="1"/>
</dbReference>
<dbReference type="PANTHER" id="PTHR45766">
    <property type="entry name" value="DNA ANNEALING HELICASE AND ENDONUCLEASE ZRANB3 FAMILY MEMBER"/>
    <property type="match status" value="1"/>
</dbReference>
<dbReference type="SMART" id="SM00490">
    <property type="entry name" value="HELICc"/>
    <property type="match status" value="1"/>
</dbReference>
<dbReference type="PANTHER" id="PTHR45766:SF6">
    <property type="entry name" value="SWI_SNF-RELATED MATRIX-ASSOCIATED ACTIN-DEPENDENT REGULATOR OF CHROMATIN SUBFAMILY A-LIKE PROTEIN 1"/>
    <property type="match status" value="1"/>
</dbReference>
<dbReference type="GO" id="GO:0016787">
    <property type="term" value="F:hydrolase activity"/>
    <property type="evidence" value="ECO:0007669"/>
    <property type="project" value="UniProtKB-KW"/>
</dbReference>
<dbReference type="SMART" id="SM00487">
    <property type="entry name" value="DEXDc"/>
    <property type="match status" value="1"/>
</dbReference>
<feature type="domain" description="Helicase ATP-binding" evidence="5">
    <location>
        <begin position="65"/>
        <end position="233"/>
    </location>
</feature>
<evidence type="ECO:0000313" key="7">
    <source>
        <dbReference type="EMBL" id="HGQ18603.1"/>
    </source>
</evidence>
<dbReference type="Pfam" id="PF13020">
    <property type="entry name" value="NOV_C"/>
    <property type="match status" value="1"/>
</dbReference>
<keyword evidence="3" id="KW-0347">Helicase</keyword>
<dbReference type="Gene3D" id="3.40.50.10810">
    <property type="entry name" value="Tandem AAA-ATPase domain"/>
    <property type="match status" value="1"/>
</dbReference>
<dbReference type="CDD" id="cd18011">
    <property type="entry name" value="DEXDc_RapA"/>
    <property type="match status" value="1"/>
</dbReference>
<dbReference type="Pfam" id="PF00176">
    <property type="entry name" value="SNF2-rel_dom"/>
    <property type="match status" value="1"/>
</dbReference>
<evidence type="ECO:0000256" key="1">
    <source>
        <dbReference type="ARBA" id="ARBA00022741"/>
    </source>
</evidence>
<proteinExistence type="predicted"/>
<sequence length="1043" mass="119290">MYIELQKPLDYSTGYSRPPLDLAGLSLVKSIVNGFKYHPYIFTLRQYTHGEPVYPYAHQLELLIYLFPRKPIRVLIGDEIGLGKTIEAIMIIKYLREVGLAKRILILVPRVLVHQWISELKRFGFQITEIFQIERETIQNILAKGFPEGVYVASVDLVKRKEYKDIILKVGWDAVIVDEAHRVGRVGDRETQRFELVSSFAKNAGINLVLLSATPHRGKPDDYIERLRLVDPYLFASVGELDSENFYRSINNALVFRRTKLDVNNVYEKRTIFTNCVFKARVTKASDIEVKFYSEVCEFLRSVLTRYYNIVGEKPSALGLLLVLIAKRASSSPKAALITLNRIIRRRAEILKTGEVAIEDISKDLDREVDEFVESILGSKGFEEYDEILGSRTTDIDEIVNSFSEKYAILLDEQDIKTLTELHRYAKRIIGDYDSRLASIVDIVQTHLDKGDTVVIFTEFRDTAEYIFDELKKRLSINLGAKVALVTSDRIEPPEELAKGLDKRKITIEDVKEWLAKGYVKVLVSTDVASEGLNLQHANIVIHYEPPWSPIKIVQRIGRVWRLGQRKDVVSYTVSLPVESDLKAFEVLYAKLLSWYVSGVEQRVPIGEELEIDMMGARAGGGDVDLLVLVPSASDRGEKIYFSEYRAWLEFIHRGGVGLEEYVRKILSMLQTLKRYAERIKLEEGEKEIRVRKILDDILGGLYGRDAEDSLRNILVAAAKLQGLSVEDRRDKMFIDSGRYVVAKNNISDVYKALESIIQEVSEPPDNLALLVLDKGIDIDELLLYKVELEIDGKPYYSEVVGVRRKGAEIGEVRGTHLLHLLTRILDSDKIIGIADGVQDDDVDILKNKISSKFKEIMRRTLNPFLNYVRSVEGSFSYPHSAWSPRDIAKDVREPRVVYIGKVLFLKTHEAYDAPPPIAVEEVEKKAMEVVMDYERRCGRIPVDVSRFEHYDIQSSDPVSGEARFIEVKGRSDNRIQVELTEVEFEYAKKLGESYWLYIVYNISSKPRLLIIRNPAKNIRWAEVGVKRYRLIGVENHAYTEGS</sequence>
<protein>
    <submittedName>
        <fullName evidence="7">DUF3883 domain-containing protein</fullName>
    </submittedName>
</protein>